<proteinExistence type="inferred from homology"/>
<dbReference type="PANTHER" id="PTHR23048">
    <property type="entry name" value="MYOSIN LIGHT CHAIN 1, 3"/>
    <property type="match status" value="1"/>
</dbReference>
<evidence type="ECO:0000256" key="2">
    <source>
        <dbReference type="ARBA" id="ARBA00005253"/>
    </source>
</evidence>
<dbReference type="FunFam" id="1.10.238.10:FF:000001">
    <property type="entry name" value="Calmodulin 1"/>
    <property type="match status" value="1"/>
</dbReference>
<dbReference type="PROSITE" id="PS00018">
    <property type="entry name" value="EF_HAND_1"/>
    <property type="match status" value="1"/>
</dbReference>
<evidence type="ECO:0000313" key="8">
    <source>
        <dbReference type="Proteomes" id="UP000023152"/>
    </source>
</evidence>
<keyword evidence="3" id="KW-0677">Repeat</keyword>
<keyword evidence="8" id="KW-1185">Reference proteome</keyword>
<gene>
    <name evidence="7" type="ORF">RFI_05024</name>
</gene>
<reference evidence="7 8" key="1">
    <citation type="journal article" date="2013" name="Curr. Biol.">
        <title>The Genome of the Foraminiferan Reticulomyxa filosa.</title>
        <authorList>
            <person name="Glockner G."/>
            <person name="Hulsmann N."/>
            <person name="Schleicher M."/>
            <person name="Noegel A.A."/>
            <person name="Eichinger L."/>
            <person name="Gallinger C."/>
            <person name="Pawlowski J."/>
            <person name="Sierra R."/>
            <person name="Euteneuer U."/>
            <person name="Pillet L."/>
            <person name="Moustafa A."/>
            <person name="Platzer M."/>
            <person name="Groth M."/>
            <person name="Szafranski K."/>
            <person name="Schliwa M."/>
        </authorList>
    </citation>
    <scope>NUCLEOTIDE SEQUENCE [LARGE SCALE GENOMIC DNA]</scope>
</reference>
<evidence type="ECO:0000256" key="5">
    <source>
        <dbReference type="ARBA" id="ARBA00023212"/>
    </source>
</evidence>
<keyword evidence="5" id="KW-0963">Cytoplasm</keyword>
<dbReference type="InterPro" id="IPR050230">
    <property type="entry name" value="CALM/Myosin/TropC-like"/>
</dbReference>
<evidence type="ECO:0000313" key="7">
    <source>
        <dbReference type="EMBL" id="ETO32090.1"/>
    </source>
</evidence>
<keyword evidence="5" id="KW-0206">Cytoskeleton</keyword>
<dbReference type="InterPro" id="IPR002048">
    <property type="entry name" value="EF_hand_dom"/>
</dbReference>
<dbReference type="SUPFAM" id="SSF47473">
    <property type="entry name" value="EF-hand"/>
    <property type="match status" value="1"/>
</dbReference>
<name>X6P0K2_RETFI</name>
<feature type="domain" description="EF-hand" evidence="6">
    <location>
        <begin position="58"/>
        <end position="93"/>
    </location>
</feature>
<dbReference type="InterPro" id="IPR018247">
    <property type="entry name" value="EF_Hand_1_Ca_BS"/>
</dbReference>
<evidence type="ECO:0000256" key="4">
    <source>
        <dbReference type="ARBA" id="ARBA00022837"/>
    </source>
</evidence>
<dbReference type="Pfam" id="PF13499">
    <property type="entry name" value="EF-hand_7"/>
    <property type="match status" value="2"/>
</dbReference>
<dbReference type="CDD" id="cd00051">
    <property type="entry name" value="EFh"/>
    <property type="match status" value="2"/>
</dbReference>
<feature type="domain" description="EF-hand" evidence="6">
    <location>
        <begin position="135"/>
        <end position="170"/>
    </location>
</feature>
<feature type="domain" description="EF-hand" evidence="6">
    <location>
        <begin position="172"/>
        <end position="207"/>
    </location>
</feature>
<evidence type="ECO:0000256" key="1">
    <source>
        <dbReference type="ARBA" id="ARBA00004245"/>
    </source>
</evidence>
<comment type="subcellular location">
    <subcellularLocation>
        <location evidence="1">Cytoplasm</location>
        <location evidence="1">Cytoskeleton</location>
    </subcellularLocation>
</comment>
<dbReference type="PROSITE" id="PS50222">
    <property type="entry name" value="EF_HAND_2"/>
    <property type="match status" value="3"/>
</dbReference>
<comment type="caution">
    <text evidence="7">The sequence shown here is derived from an EMBL/GenBank/DDBJ whole genome shotgun (WGS) entry which is preliminary data.</text>
</comment>
<comment type="similarity">
    <text evidence="2">Belongs to the centrin family.</text>
</comment>
<dbReference type="GO" id="GO:0016460">
    <property type="term" value="C:myosin II complex"/>
    <property type="evidence" value="ECO:0007669"/>
    <property type="project" value="TreeGrafter"/>
</dbReference>
<evidence type="ECO:0000259" key="6">
    <source>
        <dbReference type="PROSITE" id="PS50222"/>
    </source>
</evidence>
<organism evidence="7 8">
    <name type="scientific">Reticulomyxa filosa</name>
    <dbReference type="NCBI Taxonomy" id="46433"/>
    <lineage>
        <taxon>Eukaryota</taxon>
        <taxon>Sar</taxon>
        <taxon>Rhizaria</taxon>
        <taxon>Retaria</taxon>
        <taxon>Foraminifera</taxon>
        <taxon>Monothalamids</taxon>
        <taxon>Reticulomyxidae</taxon>
        <taxon>Reticulomyxa</taxon>
    </lineage>
</organism>
<dbReference type="Proteomes" id="UP000023152">
    <property type="component" value="Unassembled WGS sequence"/>
</dbReference>
<sequence length="218" mass="24677">MSTALSTKTATNAVGTGHIGTDLTNVMAMSSKNLLNKNTATPQHQMAPQKAHKPLTTDQIKEIKEAFELFDGDNSGTIDIKELRAAMKALGYECSKNELKTLRMEYGNKDSNSNTDEISLNEFIEIMSTRMVTYDTKEQCQKLFQLFDEDNNGYITLKNLKKVCQEIGITNITETEMQEMIEIADRDNKGHVSLDDFWRIMKKQSDNIMDQISSDEEN</sequence>
<dbReference type="InterPro" id="IPR011992">
    <property type="entry name" value="EF-hand-dom_pair"/>
</dbReference>
<dbReference type="SMART" id="SM00054">
    <property type="entry name" value="EFh"/>
    <property type="match status" value="3"/>
</dbReference>
<keyword evidence="4" id="KW-0106">Calcium</keyword>
<dbReference type="PANTHER" id="PTHR23048:SF59">
    <property type="entry name" value="EF-HAND SUPERFAMILY PROTEIN"/>
    <property type="match status" value="1"/>
</dbReference>
<dbReference type="GO" id="GO:0005509">
    <property type="term" value="F:calcium ion binding"/>
    <property type="evidence" value="ECO:0007669"/>
    <property type="project" value="InterPro"/>
</dbReference>
<evidence type="ECO:0000256" key="3">
    <source>
        <dbReference type="ARBA" id="ARBA00022737"/>
    </source>
</evidence>
<dbReference type="Gene3D" id="1.10.238.10">
    <property type="entry name" value="EF-hand"/>
    <property type="match status" value="2"/>
</dbReference>
<dbReference type="AlphaFoldDB" id="X6P0K2"/>
<accession>X6P0K2</accession>
<dbReference type="EMBL" id="ASPP01004492">
    <property type="protein sequence ID" value="ETO32090.1"/>
    <property type="molecule type" value="Genomic_DNA"/>
</dbReference>
<dbReference type="OrthoDB" id="343296at2759"/>
<protein>
    <recommendedName>
        <fullName evidence="6">EF-hand domain-containing protein</fullName>
    </recommendedName>
</protein>